<dbReference type="EMBL" id="HBFR01020516">
    <property type="protein sequence ID" value="CAD8887573.1"/>
    <property type="molecule type" value="Transcribed_RNA"/>
</dbReference>
<name>A0A7S1BJC3_9STRA</name>
<accession>A0A7S1BJC3</accession>
<dbReference type="PANTHER" id="PTHR35128:SF1">
    <property type="entry name" value="SECRETION-REGULATING GUANINE NUCLEOTIDE EXCHANGE FACTOR"/>
    <property type="match status" value="1"/>
</dbReference>
<dbReference type="SMART" id="SM00254">
    <property type="entry name" value="ShKT"/>
    <property type="match status" value="1"/>
</dbReference>
<protein>
    <recommendedName>
        <fullName evidence="1">ShKT domain-containing protein</fullName>
    </recommendedName>
</protein>
<dbReference type="InterPro" id="IPR003582">
    <property type="entry name" value="ShKT_dom"/>
</dbReference>
<evidence type="ECO:0000313" key="2">
    <source>
        <dbReference type="EMBL" id="CAD8887573.1"/>
    </source>
</evidence>
<feature type="domain" description="ShKT" evidence="1">
    <location>
        <begin position="17"/>
        <end position="51"/>
    </location>
</feature>
<dbReference type="Pfam" id="PF01549">
    <property type="entry name" value="ShK"/>
    <property type="match status" value="1"/>
</dbReference>
<dbReference type="AlphaFoldDB" id="A0A7S1BJC3"/>
<sequence length="429" mass="48878">MYTKDDDTCASESAPLCCNEHEKCGKWAKRGECRNNPRYMNVACPKSCGKCPPAPAATITTFSNQEVQVEKQVKEYPNSRLYKLPSVFPLRPNRAVIGETEIFYLLPSEIDGTIQTNAVLVWFHGCHHSGGADLFLLPEDRRIAHAALQRGIAVLSLTAADSYKKCWNHDFFPKKNDDAHHLNRTITTWIRGVKLPKDIIRLGAGASSGGTFLFRVWRDARFVAMAPYISIGGDTLMFDRQENGKLRLPPSIFSVMERENAEFLHMARIIMKPTLTELIVQEKVPFTVLHCKSRLPEFDMRRKRNNEEDLSHTTSPCYRFVQLLSTGSKPYLNKKFYVRHSPTGPEADRSWVNAFLKVLQEFPTAPKLVEWERTKETRRGEVPLTDFYGRNWLVAAVEETLASCFAFHETSSDGVEKVLDFFDSHARVL</sequence>
<dbReference type="PANTHER" id="PTHR35128">
    <property type="entry name" value="SECRETION-REGULATING GUANINE NUCLEOTIDE EXCHANGE FACTOR"/>
    <property type="match status" value="1"/>
</dbReference>
<gene>
    <name evidence="2" type="ORF">CHYS00102_LOCUS14771</name>
</gene>
<dbReference type="PROSITE" id="PS51670">
    <property type="entry name" value="SHKT"/>
    <property type="match status" value="1"/>
</dbReference>
<reference evidence="2" key="1">
    <citation type="submission" date="2021-01" db="EMBL/GenBank/DDBJ databases">
        <authorList>
            <person name="Corre E."/>
            <person name="Pelletier E."/>
            <person name="Niang G."/>
            <person name="Scheremetjew M."/>
            <person name="Finn R."/>
            <person name="Kale V."/>
            <person name="Holt S."/>
            <person name="Cochrane G."/>
            <person name="Meng A."/>
            <person name="Brown T."/>
            <person name="Cohen L."/>
        </authorList>
    </citation>
    <scope>NUCLEOTIDE SEQUENCE</scope>
    <source>
        <strain evidence="2">308</strain>
    </source>
</reference>
<organism evidence="2">
    <name type="scientific">Corethron hystrix</name>
    <dbReference type="NCBI Taxonomy" id="216773"/>
    <lineage>
        <taxon>Eukaryota</taxon>
        <taxon>Sar</taxon>
        <taxon>Stramenopiles</taxon>
        <taxon>Ochrophyta</taxon>
        <taxon>Bacillariophyta</taxon>
        <taxon>Coscinodiscophyceae</taxon>
        <taxon>Corethrophycidae</taxon>
        <taxon>Corethrales</taxon>
        <taxon>Corethraceae</taxon>
        <taxon>Corethron</taxon>
    </lineage>
</organism>
<evidence type="ECO:0000259" key="1">
    <source>
        <dbReference type="PROSITE" id="PS51670"/>
    </source>
</evidence>
<proteinExistence type="predicted"/>